<dbReference type="InterPro" id="IPR000182">
    <property type="entry name" value="GNAT_dom"/>
</dbReference>
<protein>
    <recommendedName>
        <fullName evidence="1">N-acetyltransferase domain-containing protein</fullName>
    </recommendedName>
</protein>
<dbReference type="Pfam" id="PF00583">
    <property type="entry name" value="Acetyltransf_1"/>
    <property type="match status" value="1"/>
</dbReference>
<feature type="domain" description="N-acetyltransferase" evidence="1">
    <location>
        <begin position="76"/>
        <end position="180"/>
    </location>
</feature>
<gene>
    <name evidence="2" type="primary">Contig8146.g8690</name>
    <name evidence="2" type="ORF">STYLEM_3355</name>
</gene>
<dbReference type="SUPFAM" id="SSF55729">
    <property type="entry name" value="Acyl-CoA N-acyltransferases (Nat)"/>
    <property type="match status" value="1"/>
</dbReference>
<dbReference type="Gene3D" id="3.40.630.30">
    <property type="match status" value="1"/>
</dbReference>
<sequence length="228" mass="27080">MEYQHKDQLYQRNLKHDDQLKGILFQQDAYIFRYPVSDDEFDREFISIISSKYDDPIPGSLQLDSEIEGQLNNHFREVFLKENALILIENKENNAIVGWFTVLDQDASFLESFKRANDMYQDYFKPESKKLRVRLILIKKEYRGQGLSRYLFPAIDTIAKNFGFESIQMLTAAPEMFKLCEKHGYNNLAELFEDEMPNEYLEVLKPSDEIKTRLRGQPFRVIYYVKNI</sequence>
<dbReference type="OrthoDB" id="325585at2759"/>
<organism evidence="2 3">
    <name type="scientific">Stylonychia lemnae</name>
    <name type="common">Ciliate</name>
    <dbReference type="NCBI Taxonomy" id="5949"/>
    <lineage>
        <taxon>Eukaryota</taxon>
        <taxon>Sar</taxon>
        <taxon>Alveolata</taxon>
        <taxon>Ciliophora</taxon>
        <taxon>Intramacronucleata</taxon>
        <taxon>Spirotrichea</taxon>
        <taxon>Stichotrichia</taxon>
        <taxon>Sporadotrichida</taxon>
        <taxon>Oxytrichidae</taxon>
        <taxon>Stylonychinae</taxon>
        <taxon>Stylonychia</taxon>
    </lineage>
</organism>
<dbReference type="InterPro" id="IPR016181">
    <property type="entry name" value="Acyl_CoA_acyltransferase"/>
</dbReference>
<evidence type="ECO:0000313" key="2">
    <source>
        <dbReference type="EMBL" id="CDW74376.1"/>
    </source>
</evidence>
<reference evidence="2 3" key="1">
    <citation type="submission" date="2014-06" db="EMBL/GenBank/DDBJ databases">
        <authorList>
            <person name="Swart Estienne"/>
        </authorList>
    </citation>
    <scope>NUCLEOTIDE SEQUENCE [LARGE SCALE GENOMIC DNA]</scope>
    <source>
        <strain evidence="2 3">130c</strain>
    </source>
</reference>
<dbReference type="Proteomes" id="UP000039865">
    <property type="component" value="Unassembled WGS sequence"/>
</dbReference>
<dbReference type="EMBL" id="CCKQ01003253">
    <property type="protein sequence ID" value="CDW74376.1"/>
    <property type="molecule type" value="Genomic_DNA"/>
</dbReference>
<name>A0A077ZWT6_STYLE</name>
<evidence type="ECO:0000259" key="1">
    <source>
        <dbReference type="Pfam" id="PF00583"/>
    </source>
</evidence>
<dbReference type="InParanoid" id="A0A077ZWT6"/>
<proteinExistence type="predicted"/>
<accession>A0A077ZWT6</accession>
<dbReference type="GO" id="GO:0016747">
    <property type="term" value="F:acyltransferase activity, transferring groups other than amino-acyl groups"/>
    <property type="evidence" value="ECO:0007669"/>
    <property type="project" value="InterPro"/>
</dbReference>
<dbReference type="AlphaFoldDB" id="A0A077ZWT6"/>
<evidence type="ECO:0000313" key="3">
    <source>
        <dbReference type="Proteomes" id="UP000039865"/>
    </source>
</evidence>
<keyword evidence="3" id="KW-1185">Reference proteome</keyword>